<protein>
    <submittedName>
        <fullName evidence="2">Uncharacterized protein</fullName>
    </submittedName>
</protein>
<dbReference type="AlphaFoldDB" id="A0A1G9WLJ2"/>
<dbReference type="OrthoDB" id="1098513at2"/>
<name>A0A1G9WLJ2_9SPHI</name>
<feature type="region of interest" description="Disordered" evidence="1">
    <location>
        <begin position="183"/>
        <end position="203"/>
    </location>
</feature>
<accession>A0A1G9WLJ2</accession>
<evidence type="ECO:0000313" key="2">
    <source>
        <dbReference type="EMBL" id="SDM85026.1"/>
    </source>
</evidence>
<dbReference type="Proteomes" id="UP000183200">
    <property type="component" value="Unassembled WGS sequence"/>
</dbReference>
<feature type="compositionally biased region" description="Basic and acidic residues" evidence="1">
    <location>
        <begin position="183"/>
        <end position="196"/>
    </location>
</feature>
<dbReference type="InterPro" id="IPR010982">
    <property type="entry name" value="Lambda_DNA-bd_dom_sf"/>
</dbReference>
<dbReference type="EMBL" id="FNGY01000005">
    <property type="protein sequence ID" value="SDM85026.1"/>
    <property type="molecule type" value="Genomic_DNA"/>
</dbReference>
<organism evidence="2 3">
    <name type="scientific">Pedobacter steynii</name>
    <dbReference type="NCBI Taxonomy" id="430522"/>
    <lineage>
        <taxon>Bacteria</taxon>
        <taxon>Pseudomonadati</taxon>
        <taxon>Bacteroidota</taxon>
        <taxon>Sphingobacteriia</taxon>
        <taxon>Sphingobacteriales</taxon>
        <taxon>Sphingobacteriaceae</taxon>
        <taxon>Pedobacter</taxon>
    </lineage>
</organism>
<evidence type="ECO:0000313" key="3">
    <source>
        <dbReference type="Proteomes" id="UP000183200"/>
    </source>
</evidence>
<dbReference type="SUPFAM" id="SSF47413">
    <property type="entry name" value="lambda repressor-like DNA-binding domains"/>
    <property type="match status" value="1"/>
</dbReference>
<dbReference type="RefSeq" id="WP_074608363.1">
    <property type="nucleotide sequence ID" value="NZ_FNGY01000005.1"/>
</dbReference>
<evidence type="ECO:0000256" key="1">
    <source>
        <dbReference type="SAM" id="MobiDB-lite"/>
    </source>
</evidence>
<sequence>MAKKEKKWHPSTVKAADLETINKVKEAREKQEISHRTLENKAGIAEGYISNAENPRLTAKYTLGHLNKIVKAINQTDKSHLSGKKSGKGKNKTLLNLHDLIPEKPVLSRKKVLKVINPSVKEIGPKNAILTLITTGFFDRRLVNLDEIEANCIRLFGKSFIRKSLSHRLNLLSDEGVLVRHKTGEPDTYHYKKNETEEPQSQE</sequence>
<dbReference type="Gene3D" id="1.10.260.40">
    <property type="entry name" value="lambda repressor-like DNA-binding domains"/>
    <property type="match status" value="1"/>
</dbReference>
<reference evidence="3" key="1">
    <citation type="submission" date="2016-10" db="EMBL/GenBank/DDBJ databases">
        <authorList>
            <person name="Varghese N."/>
            <person name="Submissions S."/>
        </authorList>
    </citation>
    <scope>NUCLEOTIDE SEQUENCE [LARGE SCALE GENOMIC DNA]</scope>
    <source>
        <strain evidence="3">DSM 19110</strain>
    </source>
</reference>
<gene>
    <name evidence="2" type="ORF">SAMN05421820_105201</name>
</gene>
<dbReference type="GO" id="GO:0003677">
    <property type="term" value="F:DNA binding"/>
    <property type="evidence" value="ECO:0007669"/>
    <property type="project" value="InterPro"/>
</dbReference>
<proteinExistence type="predicted"/>
<keyword evidence="3" id="KW-1185">Reference proteome</keyword>